<dbReference type="AlphaFoldDB" id="A0A177G6B9"/>
<evidence type="ECO:0000313" key="1">
    <source>
        <dbReference type="EMBL" id="OAG75077.1"/>
    </source>
</evidence>
<comment type="caution">
    <text evidence="1">The sequence shown here is derived from an EMBL/GenBank/DDBJ whole genome shotgun (WGS) entry which is preliminary data.</text>
</comment>
<proteinExistence type="predicted"/>
<gene>
    <name evidence="1" type="ORF">Amal_03758</name>
</gene>
<protein>
    <submittedName>
        <fullName evidence="1">Uncharacterized protein</fullName>
    </submittedName>
</protein>
<accession>A0A177G6B9</accession>
<name>A0A177G6B9_9PROT</name>
<sequence length="126" mass="13638">MIQNPALGIRIPEGDITNDQIQRIMQSRRGSCGGGNAGGRVTGGVKAFRSNAGTDKGLTGCGEGLRNIKGSQTPQSQHWNFRCRERALMKSLNRQHDDVKSCQQTDKSHQAACPAFQRGKITLCGL</sequence>
<dbReference type="EMBL" id="LVHD01000144">
    <property type="protein sequence ID" value="OAG75077.1"/>
    <property type="molecule type" value="Genomic_DNA"/>
</dbReference>
<reference evidence="1 2" key="1">
    <citation type="submission" date="2016-03" db="EMBL/GenBank/DDBJ databases">
        <title>Draft genome sequence of Acetobacter malorum CECT 7742, a strain isolated from strawberry vinegar.</title>
        <authorList>
            <person name="Sainz F."/>
            <person name="Mas A."/>
            <person name="Torija M.J."/>
        </authorList>
    </citation>
    <scope>NUCLEOTIDE SEQUENCE [LARGE SCALE GENOMIC DNA]</scope>
    <source>
        <strain evidence="1 2">CECT 7742</strain>
    </source>
</reference>
<organism evidence="1 2">
    <name type="scientific">Acetobacter malorum</name>
    <dbReference type="NCBI Taxonomy" id="178901"/>
    <lineage>
        <taxon>Bacteria</taxon>
        <taxon>Pseudomonadati</taxon>
        <taxon>Pseudomonadota</taxon>
        <taxon>Alphaproteobacteria</taxon>
        <taxon>Acetobacterales</taxon>
        <taxon>Acetobacteraceae</taxon>
        <taxon>Acetobacter</taxon>
    </lineage>
</organism>
<evidence type="ECO:0000313" key="2">
    <source>
        <dbReference type="Proteomes" id="UP000077349"/>
    </source>
</evidence>
<dbReference type="Proteomes" id="UP000077349">
    <property type="component" value="Unassembled WGS sequence"/>
</dbReference>